<dbReference type="Proteomes" id="UP000266287">
    <property type="component" value="Unassembled WGS sequence"/>
</dbReference>
<evidence type="ECO:0000313" key="3">
    <source>
        <dbReference type="Proteomes" id="UP000266287"/>
    </source>
</evidence>
<keyword evidence="1" id="KW-0472">Membrane</keyword>
<dbReference type="InterPro" id="IPR023214">
    <property type="entry name" value="HAD_sf"/>
</dbReference>
<evidence type="ECO:0000256" key="1">
    <source>
        <dbReference type="SAM" id="Phobius"/>
    </source>
</evidence>
<protein>
    <recommendedName>
        <fullName evidence="4">Haloacid dehalogenase-like hydrolase</fullName>
    </recommendedName>
</protein>
<feature type="transmembrane region" description="Helical" evidence="1">
    <location>
        <begin position="60"/>
        <end position="80"/>
    </location>
</feature>
<sequence>MKEIASHIYSVYSKEETDKHLRKVDLVLIDMDGCVYPRTTGLSLFKNCCLLYFDDRNIKIIFYIISFIAYYPIIMFLHLIRLVNNHKLMCFFSGRFRGIPLSYLQAAARPIPAKSFPGAKKVLSILSKHAKTGFISFGLDMVLNEYKVQFRDEGRQLISFYDSNHCIWRKDSERIVSNGIEQEQLMIKASDKADRARERIKEFRAKAPLVIGHSQGDLEMMKVAKEYGGLALGFNPSSKIAKHCHIVVKAKNWQPLASYLSSVFSDTMDKKCI</sequence>
<comment type="caution">
    <text evidence="2">The sequence shown here is derived from an EMBL/GenBank/DDBJ whole genome shotgun (WGS) entry which is preliminary data.</text>
</comment>
<dbReference type="InterPro" id="IPR036412">
    <property type="entry name" value="HAD-like_sf"/>
</dbReference>
<organism evidence="2 3">
    <name type="scientific">candidate division NPL-UPA2 bacterium Unc8</name>
    <dbReference type="NCBI Taxonomy" id="1980939"/>
    <lineage>
        <taxon>Bacteria</taxon>
    </lineage>
</organism>
<dbReference type="SUPFAM" id="SSF56784">
    <property type="entry name" value="HAD-like"/>
    <property type="match status" value="1"/>
</dbReference>
<keyword evidence="1" id="KW-1133">Transmembrane helix</keyword>
<dbReference type="AlphaFoldDB" id="A0A399FX04"/>
<name>A0A399FX04_UNCN2</name>
<evidence type="ECO:0000313" key="2">
    <source>
        <dbReference type="EMBL" id="RII00577.1"/>
    </source>
</evidence>
<reference evidence="2 3" key="1">
    <citation type="submission" date="2018-08" db="EMBL/GenBank/DDBJ databases">
        <title>Draft genome of candidate division NPL-UPA2 bacterium Unc8 that adapted to ultra-basic serpentinizing groundwater.</title>
        <authorList>
            <person name="Ishii S."/>
            <person name="Suzuki S."/>
            <person name="Nealson K.H."/>
        </authorList>
    </citation>
    <scope>NUCLEOTIDE SEQUENCE [LARGE SCALE GENOMIC DNA]</scope>
    <source>
        <strain evidence="2">Unc8</strain>
    </source>
</reference>
<evidence type="ECO:0008006" key="4">
    <source>
        <dbReference type="Google" id="ProtNLM"/>
    </source>
</evidence>
<keyword evidence="1" id="KW-0812">Transmembrane</keyword>
<dbReference type="EMBL" id="NDHY01000003">
    <property type="protein sequence ID" value="RII00577.1"/>
    <property type="molecule type" value="Genomic_DNA"/>
</dbReference>
<dbReference type="Gene3D" id="3.40.50.1000">
    <property type="entry name" value="HAD superfamily/HAD-like"/>
    <property type="match status" value="1"/>
</dbReference>
<proteinExistence type="predicted"/>
<accession>A0A399FX04</accession>
<gene>
    <name evidence="2" type="ORF">B9J77_02305</name>
</gene>